<reference evidence="2" key="1">
    <citation type="journal article" date="2014" name="Science">
        <title>Ancient hybridizations among the ancestral genomes of bread wheat.</title>
        <authorList>
            <consortium name="International Wheat Genome Sequencing Consortium,"/>
            <person name="Marcussen T."/>
            <person name="Sandve S.R."/>
            <person name="Heier L."/>
            <person name="Spannagl M."/>
            <person name="Pfeifer M."/>
            <person name="Jakobsen K.S."/>
            <person name="Wulff B.B."/>
            <person name="Steuernagel B."/>
            <person name="Mayer K.F."/>
            <person name="Olsen O.A."/>
        </authorList>
    </citation>
    <scope>NUCLEOTIDE SEQUENCE [LARGE SCALE GENOMIC DNA]</scope>
    <source>
        <strain evidence="2">cv. AL8/78</strain>
    </source>
</reference>
<reference evidence="2" key="2">
    <citation type="journal article" date="2017" name="Nat. Plants">
        <title>The Aegilops tauschii genome reveals multiple impacts of transposons.</title>
        <authorList>
            <person name="Zhao G."/>
            <person name="Zou C."/>
            <person name="Li K."/>
            <person name="Wang K."/>
            <person name="Li T."/>
            <person name="Gao L."/>
            <person name="Zhang X."/>
            <person name="Wang H."/>
            <person name="Yang Z."/>
            <person name="Liu X."/>
            <person name="Jiang W."/>
            <person name="Mao L."/>
            <person name="Kong X."/>
            <person name="Jiao Y."/>
            <person name="Jia J."/>
        </authorList>
    </citation>
    <scope>NUCLEOTIDE SEQUENCE [LARGE SCALE GENOMIC DNA]</scope>
    <source>
        <strain evidence="2">cv. AL8/78</strain>
    </source>
</reference>
<reference evidence="1" key="3">
    <citation type="journal article" date="2017" name="Nature">
        <title>Genome sequence of the progenitor of the wheat D genome Aegilops tauschii.</title>
        <authorList>
            <person name="Luo M.C."/>
            <person name="Gu Y.Q."/>
            <person name="Puiu D."/>
            <person name="Wang H."/>
            <person name="Twardziok S.O."/>
            <person name="Deal K.R."/>
            <person name="Huo N."/>
            <person name="Zhu T."/>
            <person name="Wang L."/>
            <person name="Wang Y."/>
            <person name="McGuire P.E."/>
            <person name="Liu S."/>
            <person name="Long H."/>
            <person name="Ramasamy R.K."/>
            <person name="Rodriguez J.C."/>
            <person name="Van S.L."/>
            <person name="Yuan L."/>
            <person name="Wang Z."/>
            <person name="Xia Z."/>
            <person name="Xiao L."/>
            <person name="Anderson O.D."/>
            <person name="Ouyang S."/>
            <person name="Liang Y."/>
            <person name="Zimin A.V."/>
            <person name="Pertea G."/>
            <person name="Qi P."/>
            <person name="Bennetzen J.L."/>
            <person name="Dai X."/>
            <person name="Dawson M.W."/>
            <person name="Muller H.G."/>
            <person name="Kugler K."/>
            <person name="Rivarola-Duarte L."/>
            <person name="Spannagl M."/>
            <person name="Mayer K.F.X."/>
            <person name="Lu F.H."/>
            <person name="Bevan M.W."/>
            <person name="Leroy P."/>
            <person name="Li P."/>
            <person name="You F.M."/>
            <person name="Sun Q."/>
            <person name="Liu Z."/>
            <person name="Lyons E."/>
            <person name="Wicker T."/>
            <person name="Salzberg S.L."/>
            <person name="Devos K.M."/>
            <person name="Dvorak J."/>
        </authorList>
    </citation>
    <scope>NUCLEOTIDE SEQUENCE [LARGE SCALE GENOMIC DNA]</scope>
    <source>
        <strain evidence="1">cv. AL8/78</strain>
    </source>
</reference>
<dbReference type="Proteomes" id="UP000015105">
    <property type="component" value="Chromosome 6D"/>
</dbReference>
<reference evidence="1" key="5">
    <citation type="journal article" date="2021" name="G3 (Bethesda)">
        <title>Aegilops tauschii genome assembly Aet v5.0 features greater sequence contiguity and improved annotation.</title>
        <authorList>
            <person name="Wang L."/>
            <person name="Zhu T."/>
            <person name="Rodriguez J.C."/>
            <person name="Deal K.R."/>
            <person name="Dubcovsky J."/>
            <person name="McGuire P.E."/>
            <person name="Lux T."/>
            <person name="Spannagl M."/>
            <person name="Mayer K.F.X."/>
            <person name="Baldrich P."/>
            <person name="Meyers B.C."/>
            <person name="Huo N."/>
            <person name="Gu Y.Q."/>
            <person name="Zhou H."/>
            <person name="Devos K.M."/>
            <person name="Bennetzen J.L."/>
            <person name="Unver T."/>
            <person name="Budak H."/>
            <person name="Gulick P.J."/>
            <person name="Galiba G."/>
            <person name="Kalapos B."/>
            <person name="Nelson D.R."/>
            <person name="Li P."/>
            <person name="You F.M."/>
            <person name="Luo M.C."/>
            <person name="Dvorak J."/>
        </authorList>
    </citation>
    <scope>NUCLEOTIDE SEQUENCE [LARGE SCALE GENOMIC DNA]</scope>
    <source>
        <strain evidence="1">cv. AL8/78</strain>
    </source>
</reference>
<sequence>SGCSSCCLLHSTRGDLEESMTGSAVFNRKHILQVVITAECHRQYLSPVSSICCPLKMQLFPGPD</sequence>
<organism evidence="1 2">
    <name type="scientific">Aegilops tauschii subsp. strangulata</name>
    <name type="common">Goatgrass</name>
    <dbReference type="NCBI Taxonomy" id="200361"/>
    <lineage>
        <taxon>Eukaryota</taxon>
        <taxon>Viridiplantae</taxon>
        <taxon>Streptophyta</taxon>
        <taxon>Embryophyta</taxon>
        <taxon>Tracheophyta</taxon>
        <taxon>Spermatophyta</taxon>
        <taxon>Magnoliopsida</taxon>
        <taxon>Liliopsida</taxon>
        <taxon>Poales</taxon>
        <taxon>Poaceae</taxon>
        <taxon>BOP clade</taxon>
        <taxon>Pooideae</taxon>
        <taxon>Triticodae</taxon>
        <taxon>Triticeae</taxon>
        <taxon>Triticinae</taxon>
        <taxon>Aegilops</taxon>
    </lineage>
</organism>
<reference evidence="1" key="4">
    <citation type="submission" date="2019-03" db="UniProtKB">
        <authorList>
            <consortium name="EnsemblPlants"/>
        </authorList>
    </citation>
    <scope>IDENTIFICATION</scope>
</reference>
<evidence type="ECO:0000313" key="1">
    <source>
        <dbReference type="EnsemblPlants" id="AET6Gv20941200.12"/>
    </source>
</evidence>
<protein>
    <submittedName>
        <fullName evidence="1">Uncharacterized protein</fullName>
    </submittedName>
</protein>
<evidence type="ECO:0000313" key="2">
    <source>
        <dbReference type="Proteomes" id="UP000015105"/>
    </source>
</evidence>
<keyword evidence="2" id="KW-1185">Reference proteome</keyword>
<accession>A0A453Q0V4</accession>
<name>A0A453Q0V4_AEGTS</name>
<dbReference type="AlphaFoldDB" id="A0A453Q0V4"/>
<proteinExistence type="predicted"/>
<dbReference type="EnsemblPlants" id="AET6Gv20941200.12">
    <property type="protein sequence ID" value="AET6Gv20941200.12"/>
    <property type="gene ID" value="AET6Gv20941200"/>
</dbReference>
<dbReference type="Gramene" id="AET6Gv20941200.12">
    <property type="protein sequence ID" value="AET6Gv20941200.12"/>
    <property type="gene ID" value="AET6Gv20941200"/>
</dbReference>